<evidence type="ECO:0000256" key="8">
    <source>
        <dbReference type="ARBA" id="ARBA00023065"/>
    </source>
</evidence>
<dbReference type="Gene3D" id="3.40.50.80">
    <property type="entry name" value="Nucleotide-binding domain of ferredoxin-NADP reductase (FNR) module"/>
    <property type="match status" value="1"/>
</dbReference>
<keyword evidence="15" id="KW-1185">Reference proteome</keyword>
<dbReference type="GO" id="GO:0006826">
    <property type="term" value="P:iron ion transport"/>
    <property type="evidence" value="ECO:0007669"/>
    <property type="project" value="TreeGrafter"/>
</dbReference>
<dbReference type="InterPro" id="IPR051410">
    <property type="entry name" value="Ferric/Cupric_Reductase"/>
</dbReference>
<evidence type="ECO:0000256" key="6">
    <source>
        <dbReference type="ARBA" id="ARBA00022989"/>
    </source>
</evidence>
<dbReference type="Pfam" id="PF01794">
    <property type="entry name" value="Ferric_reduct"/>
    <property type="match status" value="1"/>
</dbReference>
<keyword evidence="4 12" id="KW-0812">Transmembrane</keyword>
<feature type="compositionally biased region" description="Low complexity" evidence="11">
    <location>
        <begin position="422"/>
        <end position="433"/>
    </location>
</feature>
<evidence type="ECO:0000256" key="4">
    <source>
        <dbReference type="ARBA" id="ARBA00022692"/>
    </source>
</evidence>
<dbReference type="Pfam" id="PF08030">
    <property type="entry name" value="NAD_binding_6"/>
    <property type="match status" value="1"/>
</dbReference>
<evidence type="ECO:0000256" key="10">
    <source>
        <dbReference type="ARBA" id="ARBA00023180"/>
    </source>
</evidence>
<evidence type="ECO:0000259" key="13">
    <source>
        <dbReference type="PROSITE" id="PS51384"/>
    </source>
</evidence>
<feature type="region of interest" description="Disordered" evidence="11">
    <location>
        <begin position="417"/>
        <end position="437"/>
    </location>
</feature>
<dbReference type="PANTHER" id="PTHR32361:SF9">
    <property type="entry name" value="FERRIC REDUCTASE TRANSMEMBRANE COMPONENT 3-RELATED"/>
    <property type="match status" value="1"/>
</dbReference>
<comment type="caution">
    <text evidence="14">The sequence shown here is derived from an EMBL/GenBank/DDBJ whole genome shotgun (WGS) entry which is preliminary data.</text>
</comment>
<gene>
    <name evidence="14" type="ORF">CEP52_007233</name>
</gene>
<dbReference type="Proteomes" id="UP000287144">
    <property type="component" value="Unassembled WGS sequence"/>
</dbReference>
<dbReference type="AlphaFoldDB" id="A0A428TNP6"/>
<keyword evidence="8" id="KW-0406">Ion transport</keyword>
<feature type="transmembrane region" description="Helical" evidence="12">
    <location>
        <begin position="143"/>
        <end position="169"/>
    </location>
</feature>
<feature type="transmembrane region" description="Helical" evidence="12">
    <location>
        <begin position="65"/>
        <end position="90"/>
    </location>
</feature>
<keyword evidence="10" id="KW-0325">Glycoprotein</keyword>
<dbReference type="InterPro" id="IPR017927">
    <property type="entry name" value="FAD-bd_FR_type"/>
</dbReference>
<dbReference type="EMBL" id="NKCK01000065">
    <property type="protein sequence ID" value="RSM03641.1"/>
    <property type="molecule type" value="Genomic_DNA"/>
</dbReference>
<accession>A0A428TNP6</accession>
<dbReference type="SFLD" id="SFLDG01168">
    <property type="entry name" value="Ferric_reductase_subgroup_(FRE"/>
    <property type="match status" value="1"/>
</dbReference>
<dbReference type="PANTHER" id="PTHR32361">
    <property type="entry name" value="FERRIC/CUPRIC REDUCTASE TRANSMEMBRANE COMPONENT"/>
    <property type="match status" value="1"/>
</dbReference>
<dbReference type="CDD" id="cd06186">
    <property type="entry name" value="NOX_Duox_like_FAD_NADP"/>
    <property type="match status" value="1"/>
</dbReference>
<evidence type="ECO:0000256" key="1">
    <source>
        <dbReference type="ARBA" id="ARBA00004141"/>
    </source>
</evidence>
<keyword evidence="3" id="KW-0813">Transport</keyword>
<dbReference type="InterPro" id="IPR013130">
    <property type="entry name" value="Fe3_Rdtase_TM_dom"/>
</dbReference>
<feature type="transmembrane region" description="Helical" evidence="12">
    <location>
        <begin position="190"/>
        <end position="211"/>
    </location>
</feature>
<dbReference type="InterPro" id="IPR013112">
    <property type="entry name" value="FAD-bd_8"/>
</dbReference>
<dbReference type="SUPFAM" id="SSF52343">
    <property type="entry name" value="Ferredoxin reductase-like, C-terminal NADP-linked domain"/>
    <property type="match status" value="1"/>
</dbReference>
<evidence type="ECO:0000256" key="7">
    <source>
        <dbReference type="ARBA" id="ARBA00023002"/>
    </source>
</evidence>
<dbReference type="STRING" id="1325735.A0A428TNP6"/>
<dbReference type="SFLD" id="SFLDS00052">
    <property type="entry name" value="Ferric_Reductase_Domain"/>
    <property type="match status" value="1"/>
</dbReference>
<comment type="similarity">
    <text evidence="2">Belongs to the ferric reductase (FRE) family.</text>
</comment>
<dbReference type="Pfam" id="PF08022">
    <property type="entry name" value="FAD_binding_8"/>
    <property type="match status" value="1"/>
</dbReference>
<organism evidence="14 15">
    <name type="scientific">Fusarium oligoseptatum</name>
    <dbReference type="NCBI Taxonomy" id="2604345"/>
    <lineage>
        <taxon>Eukaryota</taxon>
        <taxon>Fungi</taxon>
        <taxon>Dikarya</taxon>
        <taxon>Ascomycota</taxon>
        <taxon>Pezizomycotina</taxon>
        <taxon>Sordariomycetes</taxon>
        <taxon>Hypocreomycetidae</taxon>
        <taxon>Hypocreales</taxon>
        <taxon>Nectriaceae</taxon>
        <taxon>Fusarium</taxon>
        <taxon>Fusarium solani species complex</taxon>
    </lineage>
</organism>
<keyword evidence="9 12" id="KW-0472">Membrane</keyword>
<feature type="transmembrane region" description="Helical" evidence="12">
    <location>
        <begin position="217"/>
        <end position="234"/>
    </location>
</feature>
<feature type="compositionally biased region" description="Polar residues" evidence="11">
    <location>
        <begin position="462"/>
        <end position="474"/>
    </location>
</feature>
<sequence>MAGGHADPAFLAKLARRKQMNFESMATFAGAMAGLFCLFAFPHLFETDRSWTRKIRGACLQELPWVPSGAHLILITAYLAINVIVTFTNFDNENMPLLSNVASRTGWMGIANLLIAIFLSLKNTPLAILTASSYERLNILHRVAGYTTLIFVIVHSCAYAAMFGMQGLIKRLTERDEIYGMSFEIGGTNFFYYLHVTFWIVAIITTGLHQPEPSKKVLYAAAVAGGIWFLERIVRFIRIIINSTNNTVTLMPLPNGGTRVTLAKAPLRSTPGKHGFLWIPAVRAAETHPFTIVATNPLEFVVAAHDGFTQTLHKYALQSPGIKLKASVEGPYGAFPDASEYDKVVLVAGGSGASFTVGAALNMLEKLREEDEKEVVFIWMIKNQTYLTWFSDHLETLRSDRRVSVKVYVTRVSATEIDTEKPPSTSNSSSNCTFVDSDPEKEALPRITIPRLSVDIEKDGFSSPTESPASPSDDSTIDFPSDIPVMYGRPDVASLIHGAVDGVSSDKRVLVMGCGPRSLISTVRNVTAECITSDGPGVELHCEQFGW</sequence>
<evidence type="ECO:0000256" key="9">
    <source>
        <dbReference type="ARBA" id="ARBA00023136"/>
    </source>
</evidence>
<feature type="region of interest" description="Disordered" evidence="11">
    <location>
        <begin position="458"/>
        <end position="478"/>
    </location>
</feature>
<dbReference type="InterPro" id="IPR039261">
    <property type="entry name" value="FNR_nucleotide-bd"/>
</dbReference>
<keyword evidence="5" id="KW-0249">Electron transport</keyword>
<name>A0A428TNP6_9HYPO</name>
<evidence type="ECO:0000256" key="2">
    <source>
        <dbReference type="ARBA" id="ARBA00006278"/>
    </source>
</evidence>
<feature type="domain" description="FAD-binding FR-type" evidence="13">
    <location>
        <begin position="226"/>
        <end position="338"/>
    </location>
</feature>
<dbReference type="PROSITE" id="PS51384">
    <property type="entry name" value="FAD_FR"/>
    <property type="match status" value="1"/>
</dbReference>
<evidence type="ECO:0000256" key="3">
    <source>
        <dbReference type="ARBA" id="ARBA00022448"/>
    </source>
</evidence>
<dbReference type="GO" id="GO:0005886">
    <property type="term" value="C:plasma membrane"/>
    <property type="evidence" value="ECO:0007669"/>
    <property type="project" value="TreeGrafter"/>
</dbReference>
<evidence type="ECO:0000313" key="14">
    <source>
        <dbReference type="EMBL" id="RSM03641.1"/>
    </source>
</evidence>
<evidence type="ECO:0000256" key="5">
    <source>
        <dbReference type="ARBA" id="ARBA00022982"/>
    </source>
</evidence>
<proteinExistence type="inferred from homology"/>
<evidence type="ECO:0000256" key="12">
    <source>
        <dbReference type="SAM" id="Phobius"/>
    </source>
</evidence>
<evidence type="ECO:0000313" key="15">
    <source>
        <dbReference type="Proteomes" id="UP000287144"/>
    </source>
</evidence>
<dbReference type="InterPro" id="IPR013121">
    <property type="entry name" value="Fe_red_NAD-bd_6"/>
</dbReference>
<comment type="subcellular location">
    <subcellularLocation>
        <location evidence="1">Membrane</location>
        <topology evidence="1">Multi-pass membrane protein</topology>
    </subcellularLocation>
</comment>
<keyword evidence="7" id="KW-0560">Oxidoreductase</keyword>
<feature type="transmembrane region" description="Helical" evidence="12">
    <location>
        <begin position="110"/>
        <end position="131"/>
    </location>
</feature>
<dbReference type="GO" id="GO:0000293">
    <property type="term" value="F:ferric-chelate reductase activity"/>
    <property type="evidence" value="ECO:0007669"/>
    <property type="project" value="UniProtKB-ARBA"/>
</dbReference>
<keyword evidence="6 12" id="KW-1133">Transmembrane helix</keyword>
<dbReference type="GO" id="GO:0015677">
    <property type="term" value="P:copper ion import"/>
    <property type="evidence" value="ECO:0007669"/>
    <property type="project" value="TreeGrafter"/>
</dbReference>
<dbReference type="GO" id="GO:0006879">
    <property type="term" value="P:intracellular iron ion homeostasis"/>
    <property type="evidence" value="ECO:0007669"/>
    <property type="project" value="TreeGrafter"/>
</dbReference>
<feature type="transmembrane region" description="Helical" evidence="12">
    <location>
        <begin position="25"/>
        <end position="45"/>
    </location>
</feature>
<reference evidence="14 15" key="1">
    <citation type="submission" date="2017-06" db="EMBL/GenBank/DDBJ databases">
        <title>Comparative genomic analysis of Ambrosia Fusariam Clade fungi.</title>
        <authorList>
            <person name="Stajich J.E."/>
            <person name="Carrillo J."/>
            <person name="Kijimoto T."/>
            <person name="Eskalen A."/>
            <person name="O'Donnell K."/>
            <person name="Kasson M."/>
        </authorList>
    </citation>
    <scope>NUCLEOTIDE SEQUENCE [LARGE SCALE GENOMIC DNA]</scope>
    <source>
        <strain evidence="14 15">NRRL62579</strain>
    </source>
</reference>
<evidence type="ECO:0000256" key="11">
    <source>
        <dbReference type="SAM" id="MobiDB-lite"/>
    </source>
</evidence>
<protein>
    <recommendedName>
        <fullName evidence="13">FAD-binding FR-type domain-containing protein</fullName>
    </recommendedName>
</protein>